<gene>
    <name evidence="1" type="ORF">ECC02_005727</name>
</gene>
<evidence type="ECO:0000313" key="1">
    <source>
        <dbReference type="EMBL" id="KAF5221313.1"/>
    </source>
</evidence>
<dbReference type="AlphaFoldDB" id="A0A7J6Y3Y3"/>
<proteinExistence type="predicted"/>
<dbReference type="VEuPathDB" id="TriTrypDB:ECC02_005727"/>
<reference evidence="1 2" key="1">
    <citation type="journal article" date="2019" name="Genome Biol. Evol.">
        <title>Nanopore Sequencing Significantly Improves Genome Assembly of the Protozoan Parasite Trypanosoma cruzi.</title>
        <authorList>
            <person name="Diaz-Viraque F."/>
            <person name="Pita S."/>
            <person name="Greif G."/>
            <person name="de Souza R.C.M."/>
            <person name="Iraola G."/>
            <person name="Robello C."/>
        </authorList>
    </citation>
    <scope>NUCLEOTIDE SEQUENCE [LARGE SCALE GENOMIC DNA]</scope>
    <source>
        <strain evidence="1 2">Berenice</strain>
    </source>
</reference>
<comment type="caution">
    <text evidence="1">The sequence shown here is derived from an EMBL/GenBank/DDBJ whole genome shotgun (WGS) entry which is preliminary data.</text>
</comment>
<sequence length="223" mass="24710">MSADFASSFTRGMFVMLRARPAYRRVDNVSSTYRSDGLMHAIMVVSELPPNACFSNMVSLLSRYGMCDLSAGLPFFALVPLAARAVMTLPRVRSDALISGESFIIDEDGFLESIAILSDPARSTMESSALMGVSGESASQRATYMVNTQCERDDCWFMAWLPMNFSFVPEKKHRRIFSGSSQLQIKRFSTAKTSPRHQPTFSPAFGECVVAGFSRSVTRSLYI</sequence>
<evidence type="ECO:0000313" key="2">
    <source>
        <dbReference type="Proteomes" id="UP000583944"/>
    </source>
</evidence>
<organism evidence="1 2">
    <name type="scientific">Trypanosoma cruzi</name>
    <dbReference type="NCBI Taxonomy" id="5693"/>
    <lineage>
        <taxon>Eukaryota</taxon>
        <taxon>Discoba</taxon>
        <taxon>Euglenozoa</taxon>
        <taxon>Kinetoplastea</taxon>
        <taxon>Metakinetoplastina</taxon>
        <taxon>Trypanosomatida</taxon>
        <taxon>Trypanosomatidae</taxon>
        <taxon>Trypanosoma</taxon>
        <taxon>Schizotrypanum</taxon>
    </lineage>
</organism>
<name>A0A7J6Y3Y3_TRYCR</name>
<dbReference type="EMBL" id="JABDHM010000039">
    <property type="protein sequence ID" value="KAF5221313.1"/>
    <property type="molecule type" value="Genomic_DNA"/>
</dbReference>
<protein>
    <submittedName>
        <fullName evidence="1">Uncharacterized protein</fullName>
    </submittedName>
</protein>
<accession>A0A7J6Y3Y3</accession>
<dbReference type="Proteomes" id="UP000583944">
    <property type="component" value="Unassembled WGS sequence"/>
</dbReference>